<dbReference type="EMBL" id="FN596002">
    <property type="protein sequence ID" value="CCB56643.1"/>
    <property type="molecule type" value="Genomic_DNA"/>
</dbReference>
<dbReference type="AlphaFoldDB" id="F6HPL5"/>
<gene>
    <name evidence="2" type="ordered locus">VIT_01s0026g00480</name>
</gene>
<keyword evidence="3" id="KW-1185">Reference proteome</keyword>
<organism evidence="2 3">
    <name type="scientific">Vitis vinifera</name>
    <name type="common">Grape</name>
    <dbReference type="NCBI Taxonomy" id="29760"/>
    <lineage>
        <taxon>Eukaryota</taxon>
        <taxon>Viridiplantae</taxon>
        <taxon>Streptophyta</taxon>
        <taxon>Embryophyta</taxon>
        <taxon>Tracheophyta</taxon>
        <taxon>Spermatophyta</taxon>
        <taxon>Magnoliopsida</taxon>
        <taxon>eudicotyledons</taxon>
        <taxon>Gunneridae</taxon>
        <taxon>Pentapetalae</taxon>
        <taxon>rosids</taxon>
        <taxon>Vitales</taxon>
        <taxon>Vitaceae</taxon>
        <taxon>Viteae</taxon>
        <taxon>Vitis</taxon>
    </lineage>
</organism>
<protein>
    <recommendedName>
        <fullName evidence="4">WAT1-related protein</fullName>
    </recommendedName>
</protein>
<dbReference type="HOGENOM" id="CLU_2692814_0_0_1"/>
<sequence length="74" mass="8019">MWSSELTAVILLTIECLDVGLITLSKAAMRRGMSDYVFVVYSNALAVPVLFLCSLLFHRFMSTSSSSSSSSSSC</sequence>
<accession>F6HPL5</accession>
<proteinExistence type="predicted"/>
<dbReference type="SMR" id="F6HPL5"/>
<evidence type="ECO:0008006" key="4">
    <source>
        <dbReference type="Google" id="ProtNLM"/>
    </source>
</evidence>
<dbReference type="Proteomes" id="UP000009183">
    <property type="component" value="Chromosome 1"/>
</dbReference>
<evidence type="ECO:0000313" key="3">
    <source>
        <dbReference type="Proteomes" id="UP000009183"/>
    </source>
</evidence>
<keyword evidence="1" id="KW-0472">Membrane</keyword>
<keyword evidence="1" id="KW-1133">Transmembrane helix</keyword>
<feature type="transmembrane region" description="Helical" evidence="1">
    <location>
        <begin position="36"/>
        <end position="57"/>
    </location>
</feature>
<evidence type="ECO:0000256" key="1">
    <source>
        <dbReference type="SAM" id="Phobius"/>
    </source>
</evidence>
<keyword evidence="1" id="KW-0812">Transmembrane</keyword>
<evidence type="ECO:0000313" key="2">
    <source>
        <dbReference type="EMBL" id="CCB56643.1"/>
    </source>
</evidence>
<name>F6HPL5_VITVI</name>
<dbReference type="PaxDb" id="29760-VIT_01s0026g00480.t01"/>
<reference evidence="3" key="1">
    <citation type="journal article" date="2007" name="Nature">
        <title>The grapevine genome sequence suggests ancestral hexaploidization in major angiosperm phyla.</title>
        <authorList>
            <consortium name="The French-Italian Public Consortium for Grapevine Genome Characterization."/>
            <person name="Jaillon O."/>
            <person name="Aury J.-M."/>
            <person name="Noel B."/>
            <person name="Policriti A."/>
            <person name="Clepet C."/>
            <person name="Casagrande A."/>
            <person name="Choisne N."/>
            <person name="Aubourg S."/>
            <person name="Vitulo N."/>
            <person name="Jubin C."/>
            <person name="Vezzi A."/>
            <person name="Legeai F."/>
            <person name="Hugueney P."/>
            <person name="Dasilva C."/>
            <person name="Horner D."/>
            <person name="Mica E."/>
            <person name="Jublot D."/>
            <person name="Poulain J."/>
            <person name="Bruyere C."/>
            <person name="Billault A."/>
            <person name="Segurens B."/>
            <person name="Gouyvenoux M."/>
            <person name="Ugarte E."/>
            <person name="Cattonaro F."/>
            <person name="Anthouard V."/>
            <person name="Vico V."/>
            <person name="Del Fabbro C."/>
            <person name="Alaux M."/>
            <person name="Di Gaspero G."/>
            <person name="Dumas V."/>
            <person name="Felice N."/>
            <person name="Paillard S."/>
            <person name="Juman I."/>
            <person name="Moroldo M."/>
            <person name="Scalabrin S."/>
            <person name="Canaguier A."/>
            <person name="Le Clainche I."/>
            <person name="Malacrida G."/>
            <person name="Durand E."/>
            <person name="Pesole G."/>
            <person name="Laucou V."/>
            <person name="Chatelet P."/>
            <person name="Merdinoglu D."/>
            <person name="Delledonne M."/>
            <person name="Pezzotti M."/>
            <person name="Lecharny A."/>
            <person name="Scarpelli C."/>
            <person name="Artiguenave F."/>
            <person name="Pe M.E."/>
            <person name="Valle G."/>
            <person name="Morgante M."/>
            <person name="Caboche M."/>
            <person name="Adam-Blondon A.-F."/>
            <person name="Weissenbach J."/>
            <person name="Quetier F."/>
            <person name="Wincker P."/>
        </authorList>
    </citation>
    <scope>NUCLEOTIDE SEQUENCE [LARGE SCALE GENOMIC DNA]</scope>
    <source>
        <strain evidence="3">cv. Pinot noir / PN40024</strain>
    </source>
</reference>
<dbReference type="InParanoid" id="F6HPL5"/>